<dbReference type="HOGENOM" id="CLU_1283227_0_0_1"/>
<dbReference type="OMA" id="EDRICAR"/>
<evidence type="ECO:0000313" key="2">
    <source>
        <dbReference type="Proteomes" id="UP000016933"/>
    </source>
</evidence>
<organism evidence="1 2">
    <name type="scientific">Dothistroma septosporum (strain NZE10 / CBS 128990)</name>
    <name type="common">Red band needle blight fungus</name>
    <name type="synonym">Mycosphaerella pini</name>
    <dbReference type="NCBI Taxonomy" id="675120"/>
    <lineage>
        <taxon>Eukaryota</taxon>
        <taxon>Fungi</taxon>
        <taxon>Dikarya</taxon>
        <taxon>Ascomycota</taxon>
        <taxon>Pezizomycotina</taxon>
        <taxon>Dothideomycetes</taxon>
        <taxon>Dothideomycetidae</taxon>
        <taxon>Mycosphaerellales</taxon>
        <taxon>Mycosphaerellaceae</taxon>
        <taxon>Dothistroma</taxon>
    </lineage>
</organism>
<dbReference type="AlphaFoldDB" id="N1PN52"/>
<gene>
    <name evidence="1" type="ORF">DOTSEDRAFT_79804</name>
</gene>
<keyword evidence="2" id="KW-1185">Reference proteome</keyword>
<dbReference type="Proteomes" id="UP000016933">
    <property type="component" value="Unassembled WGS sequence"/>
</dbReference>
<reference evidence="2" key="1">
    <citation type="journal article" date="2012" name="PLoS Genet.">
        <title>The genomes of the fungal plant pathogens Cladosporium fulvum and Dothistroma septosporum reveal adaptation to different hosts and lifestyles but also signatures of common ancestry.</title>
        <authorList>
            <person name="de Wit P.J.G.M."/>
            <person name="van der Burgt A."/>
            <person name="Oekmen B."/>
            <person name="Stergiopoulos I."/>
            <person name="Abd-Elsalam K.A."/>
            <person name="Aerts A.L."/>
            <person name="Bahkali A.H."/>
            <person name="Beenen H.G."/>
            <person name="Chettri P."/>
            <person name="Cox M.P."/>
            <person name="Datema E."/>
            <person name="de Vries R.P."/>
            <person name="Dhillon B."/>
            <person name="Ganley A.R."/>
            <person name="Griffiths S.A."/>
            <person name="Guo Y."/>
            <person name="Hamelin R.C."/>
            <person name="Henrissat B."/>
            <person name="Kabir M.S."/>
            <person name="Jashni M.K."/>
            <person name="Kema G."/>
            <person name="Klaubauf S."/>
            <person name="Lapidus A."/>
            <person name="Levasseur A."/>
            <person name="Lindquist E."/>
            <person name="Mehrabi R."/>
            <person name="Ohm R.A."/>
            <person name="Owen T.J."/>
            <person name="Salamov A."/>
            <person name="Schwelm A."/>
            <person name="Schijlen E."/>
            <person name="Sun H."/>
            <person name="van den Burg H.A."/>
            <person name="van Ham R.C.H.J."/>
            <person name="Zhang S."/>
            <person name="Goodwin S.B."/>
            <person name="Grigoriev I.V."/>
            <person name="Collemare J."/>
            <person name="Bradshaw R.E."/>
        </authorList>
    </citation>
    <scope>NUCLEOTIDE SEQUENCE [LARGE SCALE GENOMIC DNA]</scope>
    <source>
        <strain evidence="2">NZE10 / CBS 128990</strain>
    </source>
</reference>
<dbReference type="OrthoDB" id="2159786at2759"/>
<protein>
    <submittedName>
        <fullName evidence="1">Uncharacterized protein</fullName>
    </submittedName>
</protein>
<dbReference type="EMBL" id="KB446539">
    <property type="protein sequence ID" value="EME43849.1"/>
    <property type="molecule type" value="Genomic_DNA"/>
</dbReference>
<reference evidence="1 2" key="2">
    <citation type="journal article" date="2012" name="PLoS Pathog.">
        <title>Diverse lifestyles and strategies of plant pathogenesis encoded in the genomes of eighteen Dothideomycetes fungi.</title>
        <authorList>
            <person name="Ohm R.A."/>
            <person name="Feau N."/>
            <person name="Henrissat B."/>
            <person name="Schoch C.L."/>
            <person name="Horwitz B.A."/>
            <person name="Barry K.W."/>
            <person name="Condon B.J."/>
            <person name="Copeland A.C."/>
            <person name="Dhillon B."/>
            <person name="Glaser F."/>
            <person name="Hesse C.N."/>
            <person name="Kosti I."/>
            <person name="LaButti K."/>
            <person name="Lindquist E.A."/>
            <person name="Lucas S."/>
            <person name="Salamov A.A."/>
            <person name="Bradshaw R.E."/>
            <person name="Ciuffetti L."/>
            <person name="Hamelin R.C."/>
            <person name="Kema G.H.J."/>
            <person name="Lawrence C."/>
            <person name="Scott J.A."/>
            <person name="Spatafora J.W."/>
            <person name="Turgeon B.G."/>
            <person name="de Wit P.J.G.M."/>
            <person name="Zhong S."/>
            <person name="Goodwin S.B."/>
            <person name="Grigoriev I.V."/>
        </authorList>
    </citation>
    <scope>NUCLEOTIDE SEQUENCE [LARGE SCALE GENOMIC DNA]</scope>
    <source>
        <strain evidence="2">NZE10 / CBS 128990</strain>
    </source>
</reference>
<name>N1PN52_DOTSN</name>
<sequence>MAAHQDQASSRLLTLPRELRDIIYDNLLEPSRTFLKPSKTSLRATLQNAPLSHVRLINRQINDEYDSRTRLWTKLLLADHKSFDFSTIKLPRLPDHNSIAIHIFVTCDECDDLRLDPCAAPHQICRHYRWLAEVLQTLPRDCPAHLKISMWSDGQSNLQWPALGHCDDATLQIMDLSGLPQIASIAVYSSGRYCYDPVEGFREDRICARWLKTDG</sequence>
<accession>N1PN52</accession>
<evidence type="ECO:0000313" key="1">
    <source>
        <dbReference type="EMBL" id="EME43849.1"/>
    </source>
</evidence>
<proteinExistence type="predicted"/>